<name>A0A024B038_9CAUD</name>
<reference evidence="2" key="1">
    <citation type="submission" date="2014-09" db="EMBL/GenBank/DDBJ databases">
        <authorList>
            <person name="Sauder A.B."/>
            <person name="McKenzie Q.R."/>
            <person name="Temple L.M."/>
            <person name="Alexis B.K."/>
            <person name="Al-Atrache Z."/>
            <person name="Lewis L.O."/>
            <person name="Loesser-Casey K.E."/>
            <person name="Mitchell K.J."/>
        </authorList>
    </citation>
    <scope>NUCLEOTIDE SEQUENCE [LARGE SCALE GENOMIC DNA]</scope>
</reference>
<dbReference type="EMBL" id="KJ489398">
    <property type="protein sequence ID" value="AHZ09994.1"/>
    <property type="molecule type" value="Genomic_DNA"/>
</dbReference>
<organism evidence="1 2">
    <name type="scientific">Bacillus phage Evoli</name>
    <dbReference type="NCBI Taxonomy" id="1486658"/>
    <lineage>
        <taxon>Viruses</taxon>
        <taxon>Duplodnaviria</taxon>
        <taxon>Heunggongvirae</taxon>
        <taxon>Uroviricota</taxon>
        <taxon>Caudoviricetes</taxon>
        <taxon>Herelleviridae</taxon>
        <taxon>Bastillevirinae</taxon>
        <taxon>Bastillevirus</taxon>
        <taxon>Bastillevirus evoli</taxon>
    </lineage>
</organism>
<protein>
    <submittedName>
        <fullName evidence="1">Uncharacterized protein</fullName>
    </submittedName>
</protein>
<dbReference type="Proteomes" id="UP000026901">
    <property type="component" value="Segment"/>
</dbReference>
<keyword evidence="2" id="KW-1185">Reference proteome</keyword>
<accession>A0A024B038</accession>
<dbReference type="RefSeq" id="YP_009035791.1">
    <property type="nucleotide sequence ID" value="NC_024207.1"/>
</dbReference>
<evidence type="ECO:0000313" key="2">
    <source>
        <dbReference type="Proteomes" id="UP000026901"/>
    </source>
</evidence>
<dbReference type="GeneID" id="19525611"/>
<evidence type="ECO:0000313" key="1">
    <source>
        <dbReference type="EMBL" id="AHZ09994.1"/>
    </source>
</evidence>
<dbReference type="OrthoDB" id="24189at10239"/>
<sequence>MVRAFIHGTSVSFFVKNHEKYSKGDSIHFNNKVYRVLHKTSVAMFVDCTSHTHNRKIKIIKSTCNTQLSIVK</sequence>
<proteinExistence type="predicted"/>
<dbReference type="KEGG" id="vg:19525611"/>